<protein>
    <submittedName>
        <fullName evidence="2">Alpha/beta hydrolase</fullName>
    </submittedName>
</protein>
<dbReference type="EMBL" id="CP106982">
    <property type="protein sequence ID" value="UYF96090.1"/>
    <property type="molecule type" value="Genomic_DNA"/>
</dbReference>
<gene>
    <name evidence="2" type="ORF">OCS65_10210</name>
</gene>
<name>A0AA46P738_9NOCA</name>
<dbReference type="InterPro" id="IPR050471">
    <property type="entry name" value="AB_hydrolase"/>
</dbReference>
<dbReference type="Pfam" id="PF00561">
    <property type="entry name" value="Abhydrolase_1"/>
    <property type="match status" value="1"/>
</dbReference>
<reference evidence="2" key="1">
    <citation type="submission" date="2022-09" db="EMBL/GenBank/DDBJ databases">
        <title>The genome sequence of Rhodococcus aetherivorans N1.</title>
        <authorList>
            <person name="Jiang W."/>
        </authorList>
    </citation>
    <scope>NUCLEOTIDE SEQUENCE</scope>
    <source>
        <strain evidence="2">N1</strain>
    </source>
</reference>
<dbReference type="RefSeq" id="WP_231772638.1">
    <property type="nucleotide sequence ID" value="NZ_CP088969.1"/>
</dbReference>
<dbReference type="GeneID" id="83620793"/>
<dbReference type="PANTHER" id="PTHR43433:SF5">
    <property type="entry name" value="AB HYDROLASE-1 DOMAIN-CONTAINING PROTEIN"/>
    <property type="match status" value="1"/>
</dbReference>
<evidence type="ECO:0000259" key="1">
    <source>
        <dbReference type="Pfam" id="PF00561"/>
    </source>
</evidence>
<dbReference type="Gene3D" id="3.40.50.1820">
    <property type="entry name" value="alpha/beta hydrolase"/>
    <property type="match status" value="1"/>
</dbReference>
<organism evidence="2 3">
    <name type="scientific">Rhodococcus aetherivorans</name>
    <dbReference type="NCBI Taxonomy" id="191292"/>
    <lineage>
        <taxon>Bacteria</taxon>
        <taxon>Bacillati</taxon>
        <taxon>Actinomycetota</taxon>
        <taxon>Actinomycetes</taxon>
        <taxon>Mycobacteriales</taxon>
        <taxon>Nocardiaceae</taxon>
        <taxon>Rhodococcus</taxon>
    </lineage>
</organism>
<accession>A0AA46P738</accession>
<evidence type="ECO:0000313" key="2">
    <source>
        <dbReference type="EMBL" id="UYF96090.1"/>
    </source>
</evidence>
<keyword evidence="2" id="KW-0378">Hydrolase</keyword>
<dbReference type="InterPro" id="IPR000073">
    <property type="entry name" value="AB_hydrolase_1"/>
</dbReference>
<evidence type="ECO:0000313" key="3">
    <source>
        <dbReference type="Proteomes" id="UP001163947"/>
    </source>
</evidence>
<dbReference type="GO" id="GO:0016787">
    <property type="term" value="F:hydrolase activity"/>
    <property type="evidence" value="ECO:0007669"/>
    <property type="project" value="UniProtKB-KW"/>
</dbReference>
<dbReference type="InterPro" id="IPR029058">
    <property type="entry name" value="AB_hydrolase_fold"/>
</dbReference>
<dbReference type="Proteomes" id="UP001163947">
    <property type="component" value="Chromosome"/>
</dbReference>
<proteinExistence type="predicted"/>
<dbReference type="SUPFAM" id="SSF53474">
    <property type="entry name" value="alpha/beta-Hydrolases"/>
    <property type="match status" value="1"/>
</dbReference>
<feature type="domain" description="AB hydrolase-1" evidence="1">
    <location>
        <begin position="48"/>
        <end position="133"/>
    </location>
</feature>
<dbReference type="AlphaFoldDB" id="A0AA46P738"/>
<sequence length="274" mass="29338">MTRMQKISTEVGPLAVRVHGEGRPAVLWHSLFVDERSWSRVEDALGIDRRLVVVTGPGHGASGDPGRRYTTGECAAAAVTVLDALGIDEPVDWVGNAWGGHVGIVFATDAASRCRTLVTLGTPVQALNRAEHARTLFLLAAYRTLGAAGFIRSGVTNVLLSAATRERDPEAVALVEDCLVRADRAALRNAVVSISLHRPDLTERLPRVSVPTLFVTGSDHKGWTPEQARAASLLLPDGFCAVVDGAAYLVPLEAPAETTDLVRRFWAAAVPRRT</sequence>
<dbReference type="PANTHER" id="PTHR43433">
    <property type="entry name" value="HYDROLASE, ALPHA/BETA FOLD FAMILY PROTEIN"/>
    <property type="match status" value="1"/>
</dbReference>